<dbReference type="InterPro" id="IPR015927">
    <property type="entry name" value="Peptidase_S24_S26A/B/C"/>
</dbReference>
<comment type="caution">
    <text evidence="5">The sequence shown here is derived from an EMBL/GenBank/DDBJ whole genome shotgun (WGS) entry which is preliminary data.</text>
</comment>
<dbReference type="InterPro" id="IPR039418">
    <property type="entry name" value="LexA-like"/>
</dbReference>
<dbReference type="SUPFAM" id="SSF51306">
    <property type="entry name" value="LexA/Signal peptidase"/>
    <property type="match status" value="1"/>
</dbReference>
<gene>
    <name evidence="5" type="ORF">E4L96_19955</name>
</gene>
<evidence type="ECO:0000313" key="6">
    <source>
        <dbReference type="Proteomes" id="UP000298438"/>
    </source>
</evidence>
<dbReference type="AlphaFoldDB" id="A0A4Y9RWB5"/>
<proteinExistence type="predicted"/>
<evidence type="ECO:0000256" key="2">
    <source>
        <dbReference type="ARBA" id="ARBA00023125"/>
    </source>
</evidence>
<evidence type="ECO:0000256" key="3">
    <source>
        <dbReference type="ARBA" id="ARBA00023163"/>
    </source>
</evidence>
<reference evidence="5 6" key="1">
    <citation type="submission" date="2019-03" db="EMBL/GenBank/DDBJ databases">
        <title>Draft Genome Sequence of Massilia arenosa sp. nov., a Novel Massilia Species Isolated from a Sandy-loam Maize Soil.</title>
        <authorList>
            <person name="Raths R."/>
            <person name="Peta V."/>
            <person name="Bucking H."/>
        </authorList>
    </citation>
    <scope>NUCLEOTIDE SEQUENCE [LARGE SCALE GENOMIC DNA]</scope>
    <source>
        <strain evidence="5 6">MC02</strain>
    </source>
</reference>
<name>A0A4Y9RWB5_9BURK</name>
<feature type="domain" description="Peptidase S24/S26A/S26B/S26C" evidence="4">
    <location>
        <begin position="137"/>
        <end position="217"/>
    </location>
</feature>
<dbReference type="RefSeq" id="WP_135208967.1">
    <property type="nucleotide sequence ID" value="NZ_SPVF01000252.1"/>
</dbReference>
<sequence>MRAPSNDRRRNAFLSLVPGFRERLISELRRNSVPQDAWAQHLAALTGCAVQTAVRWIAMDKPGLPDLSSVAALCVAFAVDANWLLGLSSQRATLAAAQPPMPHGCPALDRDPMTEWVGVCRVTMQQHAVGEVQYEVMRGDEMMPEIPPGAPILVDSGQQRLCVNGIYALRYEGALLVRRVEVRIGEGVMLRCANPAYPPTWLASTYGGDGFAVIGRVLLFLKAHSLSR</sequence>
<keyword evidence="3" id="KW-0804">Transcription</keyword>
<organism evidence="5 6">
    <name type="scientific">Zemynaea arenosa</name>
    <dbReference type="NCBI Taxonomy" id="2561931"/>
    <lineage>
        <taxon>Bacteria</taxon>
        <taxon>Pseudomonadati</taxon>
        <taxon>Pseudomonadota</taxon>
        <taxon>Betaproteobacteria</taxon>
        <taxon>Burkholderiales</taxon>
        <taxon>Oxalobacteraceae</taxon>
        <taxon>Telluria group</taxon>
        <taxon>Zemynaea</taxon>
    </lineage>
</organism>
<dbReference type="EMBL" id="SPVF01000252">
    <property type="protein sequence ID" value="TFW13374.1"/>
    <property type="molecule type" value="Genomic_DNA"/>
</dbReference>
<keyword evidence="2" id="KW-0238">DNA-binding</keyword>
<keyword evidence="1" id="KW-0805">Transcription regulation</keyword>
<dbReference type="PANTHER" id="PTHR40661">
    <property type="match status" value="1"/>
</dbReference>
<dbReference type="Proteomes" id="UP000298438">
    <property type="component" value="Unassembled WGS sequence"/>
</dbReference>
<dbReference type="InterPro" id="IPR036286">
    <property type="entry name" value="LexA/Signal_pep-like_sf"/>
</dbReference>
<dbReference type="Gene3D" id="2.10.109.10">
    <property type="entry name" value="Umud Fragment, subunit A"/>
    <property type="match status" value="1"/>
</dbReference>
<dbReference type="Pfam" id="PF00717">
    <property type="entry name" value="Peptidase_S24"/>
    <property type="match status" value="1"/>
</dbReference>
<dbReference type="OrthoDB" id="8809738at2"/>
<evidence type="ECO:0000313" key="5">
    <source>
        <dbReference type="EMBL" id="TFW13374.1"/>
    </source>
</evidence>
<evidence type="ECO:0000256" key="1">
    <source>
        <dbReference type="ARBA" id="ARBA00023015"/>
    </source>
</evidence>
<accession>A0A4Y9RWB5</accession>
<dbReference type="GO" id="GO:0003677">
    <property type="term" value="F:DNA binding"/>
    <property type="evidence" value="ECO:0007669"/>
    <property type="project" value="UniProtKB-KW"/>
</dbReference>
<dbReference type="PANTHER" id="PTHR40661:SF3">
    <property type="entry name" value="FELS-1 PROPHAGE TRANSCRIPTIONAL REGULATOR"/>
    <property type="match status" value="1"/>
</dbReference>
<evidence type="ECO:0000259" key="4">
    <source>
        <dbReference type="Pfam" id="PF00717"/>
    </source>
</evidence>
<protein>
    <submittedName>
        <fullName evidence="5">S24 family peptidase</fullName>
    </submittedName>
</protein>
<dbReference type="CDD" id="cd06529">
    <property type="entry name" value="S24_LexA-like"/>
    <property type="match status" value="1"/>
</dbReference>
<keyword evidence="6" id="KW-1185">Reference proteome</keyword>